<feature type="compositionally biased region" description="Polar residues" evidence="1">
    <location>
        <begin position="14"/>
        <end position="25"/>
    </location>
</feature>
<evidence type="ECO:0000313" key="3">
    <source>
        <dbReference type="Proteomes" id="UP000827092"/>
    </source>
</evidence>
<gene>
    <name evidence="2" type="ORF">JTE90_001593</name>
</gene>
<comment type="caution">
    <text evidence="2">The sequence shown here is derived from an EMBL/GenBank/DDBJ whole genome shotgun (WGS) entry which is preliminary data.</text>
</comment>
<proteinExistence type="predicted"/>
<feature type="region of interest" description="Disordered" evidence="1">
    <location>
        <begin position="1"/>
        <end position="56"/>
    </location>
</feature>
<feature type="compositionally biased region" description="Basic and acidic residues" evidence="1">
    <location>
        <begin position="1"/>
        <end position="11"/>
    </location>
</feature>
<organism evidence="2 3">
    <name type="scientific">Oedothorax gibbosus</name>
    <dbReference type="NCBI Taxonomy" id="931172"/>
    <lineage>
        <taxon>Eukaryota</taxon>
        <taxon>Metazoa</taxon>
        <taxon>Ecdysozoa</taxon>
        <taxon>Arthropoda</taxon>
        <taxon>Chelicerata</taxon>
        <taxon>Arachnida</taxon>
        <taxon>Araneae</taxon>
        <taxon>Araneomorphae</taxon>
        <taxon>Entelegynae</taxon>
        <taxon>Araneoidea</taxon>
        <taxon>Linyphiidae</taxon>
        <taxon>Erigoninae</taxon>
        <taxon>Oedothorax</taxon>
    </lineage>
</organism>
<reference evidence="2 3" key="1">
    <citation type="journal article" date="2022" name="Nat. Ecol. Evol.">
        <title>A masculinizing supergene underlies an exaggerated male reproductive morph in a spider.</title>
        <authorList>
            <person name="Hendrickx F."/>
            <person name="De Corte Z."/>
            <person name="Sonet G."/>
            <person name="Van Belleghem S.M."/>
            <person name="Kostlbacher S."/>
            <person name="Vangestel C."/>
        </authorList>
    </citation>
    <scope>NUCLEOTIDE SEQUENCE [LARGE SCALE GENOMIC DNA]</scope>
    <source>
        <strain evidence="2">W744_W776</strain>
    </source>
</reference>
<evidence type="ECO:0000256" key="1">
    <source>
        <dbReference type="SAM" id="MobiDB-lite"/>
    </source>
</evidence>
<evidence type="ECO:0000313" key="2">
    <source>
        <dbReference type="EMBL" id="KAG8197664.1"/>
    </source>
</evidence>
<dbReference type="AlphaFoldDB" id="A0AAV6VP59"/>
<sequence>MVQKSYDECKGHKSTLSSPQNQEIPTENRRRASVGPTAHPHPRTPQYDARNRSSLGSRFPQSSPLLQALTPRAILALVAFRGGSRLVIIIDKGPPLLEAPQGRKSPPLKDKDIFLESQITTLVKVEDIFLVSSRVCPQHWVQAHAGVGGCFEMTPLSLRSVDLEEGLLYRRCGS</sequence>
<accession>A0AAV6VP59</accession>
<protein>
    <submittedName>
        <fullName evidence="2">Uncharacterized protein</fullName>
    </submittedName>
</protein>
<keyword evidence="3" id="KW-1185">Reference proteome</keyword>
<dbReference type="EMBL" id="JAFNEN010000052">
    <property type="protein sequence ID" value="KAG8197664.1"/>
    <property type="molecule type" value="Genomic_DNA"/>
</dbReference>
<name>A0AAV6VP59_9ARAC</name>
<dbReference type="Proteomes" id="UP000827092">
    <property type="component" value="Unassembled WGS sequence"/>
</dbReference>